<evidence type="ECO:0000256" key="12">
    <source>
        <dbReference type="PIRSR" id="PIRSR605502-1"/>
    </source>
</evidence>
<keyword evidence="14" id="KW-1133">Transmembrane helix</keyword>
<comment type="cofactor">
    <cofactor evidence="12">
        <name>Mg(2+)</name>
        <dbReference type="ChEBI" id="CHEBI:18420"/>
    </cofactor>
    <text evidence="12">Binds 2 magnesium ions per subunit.</text>
</comment>
<evidence type="ECO:0000256" key="5">
    <source>
        <dbReference type="ARBA" id="ARBA00042398"/>
    </source>
</evidence>
<gene>
    <name evidence="15" type="ORF">Cvel_25467.t1.CR1</name>
</gene>
<dbReference type="InterPro" id="IPR036705">
    <property type="entry name" value="Ribosyl_crysJ1_sf"/>
</dbReference>
<keyword evidence="12" id="KW-0479">Metal-binding</keyword>
<evidence type="ECO:0000256" key="10">
    <source>
        <dbReference type="ARBA" id="ARBA00043193"/>
    </source>
</evidence>
<feature type="binding site" evidence="12">
    <location>
        <position position="361"/>
    </location>
    <ligand>
        <name>Mg(2+)</name>
        <dbReference type="ChEBI" id="CHEBI:18420"/>
        <label>1</label>
    </ligand>
</feature>
<feature type="compositionally biased region" description="Basic and acidic residues" evidence="13">
    <location>
        <begin position="275"/>
        <end position="289"/>
    </location>
</feature>
<evidence type="ECO:0000256" key="11">
    <source>
        <dbReference type="ARBA" id="ARBA00049015"/>
    </source>
</evidence>
<dbReference type="InterPro" id="IPR050792">
    <property type="entry name" value="ADP-ribosylglycohydrolase"/>
</dbReference>
<evidence type="ECO:0000256" key="13">
    <source>
        <dbReference type="SAM" id="MobiDB-lite"/>
    </source>
</evidence>
<evidence type="ECO:0000256" key="2">
    <source>
        <dbReference type="ARBA" id="ARBA00012255"/>
    </source>
</evidence>
<feature type="binding site" evidence="12">
    <location>
        <position position="362"/>
    </location>
    <ligand>
        <name>Mg(2+)</name>
        <dbReference type="ChEBI" id="CHEBI:18420"/>
        <label>1</label>
    </ligand>
</feature>
<dbReference type="PANTHER" id="PTHR16222:SF24">
    <property type="entry name" value="ADP-RIBOSYLHYDROLASE ARH3"/>
    <property type="match status" value="1"/>
</dbReference>
<feature type="region of interest" description="Disordered" evidence="13">
    <location>
        <begin position="269"/>
        <end position="304"/>
    </location>
</feature>
<evidence type="ECO:0000256" key="1">
    <source>
        <dbReference type="ARBA" id="ARBA00010702"/>
    </source>
</evidence>
<sequence>MRRMSTDLVDRSKGVLLGLMFGDALGAPFEGWPPSEIRSYALKELKSPSGLVNKFVEAVHMGTFVAGPEPGTYELAVGEVNLIAHVAKTQAEFFSSGDLQRGYPGTAQKGLRLIMEGVSYKETGEPPHFPFAGGSFANGGAMRISPLAVAFRESTAEVLRMAVEEAIRSSHRHPEAIDGAAAQARAVQFLLSSIPICSFGRPESDTLPGSEGGSRTETGEGRQGDSTPSSSALLQTGDFFGALRAVCRTDAYLSMLTALEERLKFFSHCNSQPEGDSHEKDEEREREEDASGPSVSGSEEDERELRSILKEYKRPGSGMGFQIASVHASACVFWIFWRYGRRRVRAMEAVQQAVGLGGDSDTVASMVGALVGALHGWAWIDTVLDGSTRRDGSGETLLSQLENGKRGRDYVTQLAFKLLQLSLDTVEELEKS</sequence>
<dbReference type="PANTHER" id="PTHR16222">
    <property type="entry name" value="ADP-RIBOSYLGLYCOHYDROLASE"/>
    <property type="match status" value="1"/>
</dbReference>
<feature type="transmembrane region" description="Helical" evidence="14">
    <location>
        <begin position="319"/>
        <end position="337"/>
    </location>
</feature>
<dbReference type="GO" id="GO:0004649">
    <property type="term" value="F:poly(ADP-ribose) glycohydrolase activity"/>
    <property type="evidence" value="ECO:0007669"/>
    <property type="project" value="UniProtKB-EC"/>
</dbReference>
<dbReference type="Gene3D" id="1.10.4080.10">
    <property type="entry name" value="ADP-ribosylation/Crystallin J1"/>
    <property type="match status" value="2"/>
</dbReference>
<evidence type="ECO:0000256" key="14">
    <source>
        <dbReference type="SAM" id="Phobius"/>
    </source>
</evidence>
<dbReference type="InterPro" id="IPR005502">
    <property type="entry name" value="Ribosyl_crysJ1"/>
</dbReference>
<dbReference type="Pfam" id="PF03747">
    <property type="entry name" value="ADP_ribosyl_GH"/>
    <property type="match status" value="1"/>
</dbReference>
<comment type="similarity">
    <text evidence="1">Belongs to the ADP-ribosylglycohydrolase family.</text>
</comment>
<evidence type="ECO:0000313" key="15">
    <source>
        <dbReference type="EMBL" id="CUC09943.1"/>
    </source>
</evidence>
<accession>A0A0K6S8F1</accession>
<proteinExistence type="inferred from homology"/>
<feature type="binding site" evidence="12">
    <location>
        <position position="359"/>
    </location>
    <ligand>
        <name>Mg(2+)</name>
        <dbReference type="ChEBI" id="CHEBI:18420"/>
        <label>1</label>
    </ligand>
</feature>
<evidence type="ECO:0000256" key="9">
    <source>
        <dbReference type="ARBA" id="ARBA00043187"/>
    </source>
</evidence>
<dbReference type="SUPFAM" id="SSF101478">
    <property type="entry name" value="ADP-ribosylglycohydrolase"/>
    <property type="match status" value="1"/>
</dbReference>
<dbReference type="EC" id="3.2.1.143" evidence="2"/>
<dbReference type="GO" id="GO:0046872">
    <property type="term" value="F:metal ion binding"/>
    <property type="evidence" value="ECO:0007669"/>
    <property type="project" value="UniProtKB-KW"/>
</dbReference>
<evidence type="ECO:0000256" key="7">
    <source>
        <dbReference type="ARBA" id="ARBA00042722"/>
    </source>
</evidence>
<evidence type="ECO:0000256" key="3">
    <source>
        <dbReference type="ARBA" id="ARBA00022801"/>
    </source>
</evidence>
<reference evidence="15" key="1">
    <citation type="submission" date="2014-11" db="EMBL/GenBank/DDBJ databases">
        <title>Molecular phylogeny of cliff fern family Woodsiaceae with morphological implications.</title>
        <authorList>
            <person name="Shao Y.-Z."/>
            <person name="Wei R."/>
            <person name="Zhang X.-C."/>
        </authorList>
    </citation>
    <scope>NUCLEOTIDE SEQUENCE</scope>
</reference>
<organism evidence="15">
    <name type="scientific">Chromera velia CCMP2878</name>
    <dbReference type="NCBI Taxonomy" id="1169474"/>
    <lineage>
        <taxon>Eukaryota</taxon>
        <taxon>Sar</taxon>
        <taxon>Alveolata</taxon>
        <taxon>Colpodellida</taxon>
        <taxon>Chromeraceae</taxon>
        <taxon>Chromera</taxon>
    </lineage>
</organism>
<feature type="region of interest" description="Disordered" evidence="13">
    <location>
        <begin position="201"/>
        <end position="231"/>
    </location>
</feature>
<evidence type="ECO:0000256" key="8">
    <source>
        <dbReference type="ARBA" id="ARBA00042850"/>
    </source>
</evidence>
<keyword evidence="14" id="KW-0472">Membrane</keyword>
<evidence type="ECO:0000256" key="6">
    <source>
        <dbReference type="ARBA" id="ARBA00042471"/>
    </source>
</evidence>
<keyword evidence="12" id="KW-0460">Magnesium</keyword>
<dbReference type="VEuPathDB" id="CryptoDB:Cvel_25467"/>
<evidence type="ECO:0000256" key="4">
    <source>
        <dbReference type="ARBA" id="ARBA00041057"/>
    </source>
</evidence>
<dbReference type="AlphaFoldDB" id="A0A0K6S8F1"/>
<dbReference type="EMBL" id="CDMZ01002084">
    <property type="protein sequence ID" value="CUC09943.1"/>
    <property type="molecule type" value="Genomic_DNA"/>
</dbReference>
<comment type="catalytic activity">
    <reaction evidence="11">
        <text>alpha-NAD(+) + H2O = ADP-D-ribose + nicotinamide + H(+)</text>
        <dbReference type="Rhea" id="RHEA:68792"/>
        <dbReference type="ChEBI" id="CHEBI:15377"/>
        <dbReference type="ChEBI" id="CHEBI:15378"/>
        <dbReference type="ChEBI" id="CHEBI:17154"/>
        <dbReference type="ChEBI" id="CHEBI:57967"/>
        <dbReference type="ChEBI" id="CHEBI:77017"/>
    </reaction>
</comment>
<protein>
    <recommendedName>
        <fullName evidence="4">ADP-ribosylhydrolase ARH3</fullName>
        <ecNumber evidence="2">3.2.1.143</ecNumber>
    </recommendedName>
    <alternativeName>
        <fullName evidence="5">ADP-ribose glycohydrolase ARH3</fullName>
    </alternativeName>
    <alternativeName>
        <fullName evidence="6">ADP-ribosylhydrolase 3</fullName>
    </alternativeName>
    <alternativeName>
        <fullName evidence="9">O-acetyl-ADP-ribose deacetylase ARH3</fullName>
    </alternativeName>
    <alternativeName>
        <fullName evidence="10">Poly(ADP-ribose) glycohydrolase ARH3</fullName>
    </alternativeName>
    <alternativeName>
        <fullName evidence="8">[Protein ADP-ribosylarginine] hydrolase-like protein 2</fullName>
    </alternativeName>
    <alternativeName>
        <fullName evidence="7">[Protein ADP-ribosylserine] hydrolase</fullName>
    </alternativeName>
</protein>
<name>A0A0K6S8F1_9ALVE</name>
<keyword evidence="14" id="KW-0812">Transmembrane</keyword>
<keyword evidence="3" id="KW-0378">Hydrolase</keyword>